<feature type="transmembrane region" description="Helical" evidence="5">
    <location>
        <begin position="207"/>
        <end position="227"/>
    </location>
</feature>
<evidence type="ECO:0000313" key="7">
    <source>
        <dbReference type="Proteomes" id="UP000178797"/>
    </source>
</evidence>
<evidence type="ECO:0008006" key="8">
    <source>
        <dbReference type="Google" id="ProtNLM"/>
    </source>
</evidence>
<keyword evidence="3 5" id="KW-1133">Transmembrane helix</keyword>
<proteinExistence type="predicted"/>
<evidence type="ECO:0000256" key="3">
    <source>
        <dbReference type="ARBA" id="ARBA00022989"/>
    </source>
</evidence>
<sequence length="422" mass="48628">MRTSNVREWVKSITAQGGILVFFIMAFEVMIMISPFAFFFYSVFNPIFHWLDGYSTTRWLTHFFLPHMVLPPTITLKIIRISGSVLFIIGSVTFLISALQVYLGKILKWGLANRGIYRFVRHPQYASLGIWGVGMAILWPRFIVLATLSIMFILYYFLAKDEERRMVSQYGDSYREYMRKTGMFFPPIWKNKSTVPMSINPFNPKDIFALLSIVVIVVSAGFVCRYITLDSLQLKLKNNITLVSIMPEDNKLDPAILNAIQSGGIEFLNKQKDYLGYEMPVDYIMQGMIADTGAEHHLYKQRHTVALIIDWVFHPFEHLRRSPSAQMAKMRNVDPAIARRHHCPLGINNRNMNCDNCEYRRIVFVEVEGSENGHKSGKQLFAFNTTRVPVGFIDINIRTGEIINRKEVKSKTAWSDVPTPEI</sequence>
<evidence type="ECO:0000313" key="6">
    <source>
        <dbReference type="EMBL" id="OGL43722.1"/>
    </source>
</evidence>
<reference evidence="6 7" key="1">
    <citation type="journal article" date="2016" name="Nat. Commun.">
        <title>Thousands of microbial genomes shed light on interconnected biogeochemical processes in an aquifer system.</title>
        <authorList>
            <person name="Anantharaman K."/>
            <person name="Brown C.T."/>
            <person name="Hug L.A."/>
            <person name="Sharon I."/>
            <person name="Castelle C.J."/>
            <person name="Probst A.J."/>
            <person name="Thomas B.C."/>
            <person name="Singh A."/>
            <person name="Wilkins M.J."/>
            <person name="Karaoz U."/>
            <person name="Brodie E.L."/>
            <person name="Williams K.H."/>
            <person name="Hubbard S.S."/>
            <person name="Banfield J.F."/>
        </authorList>
    </citation>
    <scope>NUCLEOTIDE SEQUENCE [LARGE SCALE GENOMIC DNA]</scope>
</reference>
<evidence type="ECO:0000256" key="2">
    <source>
        <dbReference type="ARBA" id="ARBA00022692"/>
    </source>
</evidence>
<feature type="transmembrane region" description="Helical" evidence="5">
    <location>
        <begin position="78"/>
        <end position="104"/>
    </location>
</feature>
<protein>
    <recommendedName>
        <fullName evidence="8">Isoprenylcysteine carboxylmethyltransferase family protein</fullName>
    </recommendedName>
</protein>
<dbReference type="Pfam" id="PF04191">
    <property type="entry name" value="PEMT"/>
    <property type="match status" value="1"/>
</dbReference>
<name>A0A1F7RQ87_9BACT</name>
<dbReference type="InterPro" id="IPR007318">
    <property type="entry name" value="Phopholipid_MeTrfase"/>
</dbReference>
<organism evidence="6 7">
    <name type="scientific">Candidatus Schekmanbacteria bacterium RBG_16_38_10</name>
    <dbReference type="NCBI Taxonomy" id="1817879"/>
    <lineage>
        <taxon>Bacteria</taxon>
        <taxon>Candidatus Schekmaniibacteriota</taxon>
    </lineage>
</organism>
<keyword evidence="4 5" id="KW-0472">Membrane</keyword>
<evidence type="ECO:0000256" key="1">
    <source>
        <dbReference type="ARBA" id="ARBA00004127"/>
    </source>
</evidence>
<dbReference type="Gene3D" id="1.20.120.1630">
    <property type="match status" value="1"/>
</dbReference>
<feature type="transmembrane region" description="Helical" evidence="5">
    <location>
        <begin position="125"/>
        <end position="158"/>
    </location>
</feature>
<feature type="transmembrane region" description="Helical" evidence="5">
    <location>
        <begin position="20"/>
        <end position="44"/>
    </location>
</feature>
<comment type="caution">
    <text evidence="6">The sequence shown here is derived from an EMBL/GenBank/DDBJ whole genome shotgun (WGS) entry which is preliminary data.</text>
</comment>
<keyword evidence="2 5" id="KW-0812">Transmembrane</keyword>
<accession>A0A1F7RQ87</accession>
<dbReference type="EMBL" id="MGDE01000212">
    <property type="protein sequence ID" value="OGL43722.1"/>
    <property type="molecule type" value="Genomic_DNA"/>
</dbReference>
<dbReference type="GO" id="GO:0012505">
    <property type="term" value="C:endomembrane system"/>
    <property type="evidence" value="ECO:0007669"/>
    <property type="project" value="UniProtKB-SubCell"/>
</dbReference>
<comment type="subcellular location">
    <subcellularLocation>
        <location evidence="1">Endomembrane system</location>
        <topology evidence="1">Multi-pass membrane protein</topology>
    </subcellularLocation>
</comment>
<dbReference type="AlphaFoldDB" id="A0A1F7RQ87"/>
<evidence type="ECO:0000256" key="4">
    <source>
        <dbReference type="ARBA" id="ARBA00023136"/>
    </source>
</evidence>
<evidence type="ECO:0000256" key="5">
    <source>
        <dbReference type="SAM" id="Phobius"/>
    </source>
</evidence>
<gene>
    <name evidence="6" type="ORF">A2W05_05530</name>
</gene>
<dbReference type="Proteomes" id="UP000178797">
    <property type="component" value="Unassembled WGS sequence"/>
</dbReference>